<feature type="transmembrane region" description="Helical" evidence="1">
    <location>
        <begin position="121"/>
        <end position="141"/>
    </location>
</feature>
<dbReference type="AlphaFoldDB" id="A0AA40SLC5"/>
<feature type="transmembrane region" description="Helical" evidence="1">
    <location>
        <begin position="199"/>
        <end position="219"/>
    </location>
</feature>
<organism evidence="2 3">
    <name type="scientific">Microbacterium invictum</name>
    <dbReference type="NCBI Taxonomy" id="515415"/>
    <lineage>
        <taxon>Bacteria</taxon>
        <taxon>Bacillati</taxon>
        <taxon>Actinomycetota</taxon>
        <taxon>Actinomycetes</taxon>
        <taxon>Micrococcales</taxon>
        <taxon>Microbacteriaceae</taxon>
        <taxon>Microbacterium</taxon>
    </lineage>
</organism>
<evidence type="ECO:0000313" key="2">
    <source>
        <dbReference type="EMBL" id="MBB4138356.1"/>
    </source>
</evidence>
<feature type="transmembrane region" description="Helical" evidence="1">
    <location>
        <begin position="231"/>
        <end position="255"/>
    </location>
</feature>
<feature type="transmembrane region" description="Helical" evidence="1">
    <location>
        <begin position="267"/>
        <end position="289"/>
    </location>
</feature>
<proteinExistence type="predicted"/>
<keyword evidence="1" id="KW-1133">Transmembrane helix</keyword>
<keyword evidence="1" id="KW-0472">Membrane</keyword>
<dbReference type="EMBL" id="JACIFH010000001">
    <property type="protein sequence ID" value="MBB4138356.1"/>
    <property type="molecule type" value="Genomic_DNA"/>
</dbReference>
<feature type="transmembrane region" description="Helical" evidence="1">
    <location>
        <begin position="147"/>
        <end position="164"/>
    </location>
</feature>
<dbReference type="RefSeq" id="WP_183498045.1">
    <property type="nucleotide sequence ID" value="NZ_BAABCO010000003.1"/>
</dbReference>
<sequence>MDATSRRAARILIMVPAAALMLLGLNSGLLLLGVAMPVVNEPDLHSTLLVFGFVGTLISLERAVALRAAWAYSAPVLLALGSVITITPLPTIIGKVVITAGLVMHLLQYRAIWQRQPMTATAVQAAGAVTGIAAGLAWCGGVPPNRLVPLLAVFLILTIAGERLELARLASPGARAERLLLILSVGLSASALLTLTMPVIAVPVSGILLLAIVVWLLRYDIVRGTIRQHGLPRFVAVCVYLGYGWLLIAGAGWLLGGARTEGPVYDATTHAIFLGFVITMIMAHAPLILPAVLQVDIPYHPALYVPVALLQAALLVRVVAGDAWGITGALQAGGIGAVVAILLFAATAVTVSLRERGKKKSRVAT</sequence>
<evidence type="ECO:0000313" key="3">
    <source>
        <dbReference type="Proteomes" id="UP000549113"/>
    </source>
</evidence>
<feature type="transmembrane region" description="Helical" evidence="1">
    <location>
        <begin position="12"/>
        <end position="38"/>
    </location>
</feature>
<gene>
    <name evidence="2" type="ORF">BKA10_000150</name>
</gene>
<keyword evidence="1" id="KW-0812">Transmembrane</keyword>
<feature type="transmembrane region" description="Helical" evidence="1">
    <location>
        <begin position="301"/>
        <end position="320"/>
    </location>
</feature>
<feature type="transmembrane region" description="Helical" evidence="1">
    <location>
        <begin position="332"/>
        <end position="353"/>
    </location>
</feature>
<name>A0AA40SLC5_9MICO</name>
<comment type="caution">
    <text evidence="2">The sequence shown here is derived from an EMBL/GenBank/DDBJ whole genome shotgun (WGS) entry which is preliminary data.</text>
</comment>
<reference evidence="2 3" key="1">
    <citation type="submission" date="2020-08" db="EMBL/GenBank/DDBJ databases">
        <title>Sequencing the genomes of 1000 actinobacteria strains.</title>
        <authorList>
            <person name="Klenk H.-P."/>
        </authorList>
    </citation>
    <scope>NUCLEOTIDE SEQUENCE [LARGE SCALE GENOMIC DNA]</scope>
    <source>
        <strain evidence="2 3">DSM 19600</strain>
    </source>
</reference>
<accession>A0AA40SLC5</accession>
<keyword evidence="3" id="KW-1185">Reference proteome</keyword>
<feature type="transmembrane region" description="Helical" evidence="1">
    <location>
        <begin position="44"/>
        <end position="60"/>
    </location>
</feature>
<dbReference type="Proteomes" id="UP000549113">
    <property type="component" value="Unassembled WGS sequence"/>
</dbReference>
<protein>
    <submittedName>
        <fullName evidence="2">Uncharacterized protein</fullName>
    </submittedName>
</protein>
<evidence type="ECO:0000256" key="1">
    <source>
        <dbReference type="SAM" id="Phobius"/>
    </source>
</evidence>